<name>A0ACB6RRU3_9PLEO</name>
<dbReference type="EMBL" id="MU006731">
    <property type="protein sequence ID" value="KAF2624422.1"/>
    <property type="molecule type" value="Genomic_DNA"/>
</dbReference>
<organism evidence="1 2">
    <name type="scientific">Macroventuria anomochaeta</name>
    <dbReference type="NCBI Taxonomy" id="301207"/>
    <lineage>
        <taxon>Eukaryota</taxon>
        <taxon>Fungi</taxon>
        <taxon>Dikarya</taxon>
        <taxon>Ascomycota</taxon>
        <taxon>Pezizomycotina</taxon>
        <taxon>Dothideomycetes</taxon>
        <taxon>Pleosporomycetidae</taxon>
        <taxon>Pleosporales</taxon>
        <taxon>Pleosporineae</taxon>
        <taxon>Didymellaceae</taxon>
        <taxon>Macroventuria</taxon>
    </lineage>
</organism>
<gene>
    <name evidence="1" type="ORF">BU25DRAFT_476663</name>
</gene>
<comment type="caution">
    <text evidence="1">The sequence shown here is derived from an EMBL/GenBank/DDBJ whole genome shotgun (WGS) entry which is preliminary data.</text>
</comment>
<sequence length="446" mass="48186">MRSIILSTFGLFASRATASLQIVPGATWTATNTGQHIQAHGGGILKVGDKWYWVGEDKTNGTSFININCYSSTNLVEWNYEGALLSQTASGDTGPNRVIERPKVIYNKATNKYVMWMHIDSGDYKEAKIGVATSNTVCGKYTYLRSEQPLGHQSRDSSVFVDTDDKAYLLTEDRENGLRINALSSDYLTVQSSTFNFAEKYESPAVIKKNGVYFMFASQLTGWNPNDNYYATSTSLSGPWSAWKKFAESGSNTYSSQTTFVLPVGENFVYMGDRWVSDNLMRSTYVWLPLTISGTTATLKNSVNWVLNSSIGTASAGPSENQYEGEAAALSNNARAITCSTCSAGKAAGYIGGSDGGAVVFSNVQSDVAGRTSIRVKHLNGDRSQRVADVSVNGKTQRLAFLPHGGGDPGSSVLNIDLKQGANEIKFVGVNGGYAADVDRLMVPKS</sequence>
<proteinExistence type="predicted"/>
<keyword evidence="2" id="KW-1185">Reference proteome</keyword>
<protein>
    <submittedName>
        <fullName evidence="1">Carbohydrate-binding module family 35 protein</fullName>
    </submittedName>
</protein>
<accession>A0ACB6RRU3</accession>
<evidence type="ECO:0000313" key="1">
    <source>
        <dbReference type="EMBL" id="KAF2624422.1"/>
    </source>
</evidence>
<evidence type="ECO:0000313" key="2">
    <source>
        <dbReference type="Proteomes" id="UP000799754"/>
    </source>
</evidence>
<reference evidence="1" key="1">
    <citation type="journal article" date="2020" name="Stud. Mycol.">
        <title>101 Dothideomycetes genomes: a test case for predicting lifestyles and emergence of pathogens.</title>
        <authorList>
            <person name="Haridas S."/>
            <person name="Albert R."/>
            <person name="Binder M."/>
            <person name="Bloem J."/>
            <person name="Labutti K."/>
            <person name="Salamov A."/>
            <person name="Andreopoulos B."/>
            <person name="Baker S."/>
            <person name="Barry K."/>
            <person name="Bills G."/>
            <person name="Bluhm B."/>
            <person name="Cannon C."/>
            <person name="Castanera R."/>
            <person name="Culley D."/>
            <person name="Daum C."/>
            <person name="Ezra D."/>
            <person name="Gonzalez J."/>
            <person name="Henrissat B."/>
            <person name="Kuo A."/>
            <person name="Liang C."/>
            <person name="Lipzen A."/>
            <person name="Lutzoni F."/>
            <person name="Magnuson J."/>
            <person name="Mondo S."/>
            <person name="Nolan M."/>
            <person name="Ohm R."/>
            <person name="Pangilinan J."/>
            <person name="Park H.-J."/>
            <person name="Ramirez L."/>
            <person name="Alfaro M."/>
            <person name="Sun H."/>
            <person name="Tritt A."/>
            <person name="Yoshinaga Y."/>
            <person name="Zwiers L.-H."/>
            <person name="Turgeon B."/>
            <person name="Goodwin S."/>
            <person name="Spatafora J."/>
            <person name="Crous P."/>
            <person name="Grigoriev I."/>
        </authorList>
    </citation>
    <scope>NUCLEOTIDE SEQUENCE</scope>
    <source>
        <strain evidence="1">CBS 525.71</strain>
    </source>
</reference>
<dbReference type="Proteomes" id="UP000799754">
    <property type="component" value="Unassembled WGS sequence"/>
</dbReference>